<dbReference type="InterPro" id="IPR022271">
    <property type="entry name" value="Lipocalin_ApoD"/>
</dbReference>
<comment type="similarity">
    <text evidence="2 12">Belongs to the calycin superfamily. Lipocalin family.</text>
</comment>
<dbReference type="InterPro" id="IPR000566">
    <property type="entry name" value="Lipocln_cytosolic_FA-bd_dom"/>
</dbReference>
<evidence type="ECO:0000256" key="10">
    <source>
        <dbReference type="ARBA" id="ARBA00057024"/>
    </source>
</evidence>
<dbReference type="AlphaFoldDB" id="A0A1G9IM59"/>
<evidence type="ECO:0000256" key="13">
    <source>
        <dbReference type="PIRSR" id="PIRSR036893-52"/>
    </source>
</evidence>
<dbReference type="CDD" id="cd19438">
    <property type="entry name" value="lipocalin_Blc-like"/>
    <property type="match status" value="1"/>
</dbReference>
<evidence type="ECO:0000256" key="4">
    <source>
        <dbReference type="ARBA" id="ARBA00022729"/>
    </source>
</evidence>
<evidence type="ECO:0000259" key="14">
    <source>
        <dbReference type="Pfam" id="PF08212"/>
    </source>
</evidence>
<dbReference type="Pfam" id="PF08212">
    <property type="entry name" value="Lipocalin_2"/>
    <property type="match status" value="1"/>
</dbReference>
<dbReference type="RefSeq" id="WP_089657489.1">
    <property type="nucleotide sequence ID" value="NZ_FNGH01000003.1"/>
</dbReference>
<dbReference type="PROSITE" id="PS00213">
    <property type="entry name" value="LIPOCALIN"/>
    <property type="match status" value="1"/>
</dbReference>
<keyword evidence="8 12" id="KW-0998">Cell outer membrane</keyword>
<dbReference type="PRINTS" id="PR01171">
    <property type="entry name" value="BCTLIPOCALIN"/>
</dbReference>
<evidence type="ECO:0000256" key="1">
    <source>
        <dbReference type="ARBA" id="ARBA00004459"/>
    </source>
</evidence>
<dbReference type="GO" id="GO:0006950">
    <property type="term" value="P:response to stress"/>
    <property type="evidence" value="ECO:0007669"/>
    <property type="project" value="UniProtKB-ARBA"/>
</dbReference>
<feature type="domain" description="Lipocalin/cytosolic fatty-acid binding" evidence="14">
    <location>
        <begin position="42"/>
        <end position="180"/>
    </location>
</feature>
<keyword evidence="7 13" id="KW-0564">Palmitate</keyword>
<evidence type="ECO:0000256" key="2">
    <source>
        <dbReference type="ARBA" id="ARBA00006889"/>
    </source>
</evidence>
<evidence type="ECO:0000256" key="3">
    <source>
        <dbReference type="ARBA" id="ARBA00011738"/>
    </source>
</evidence>
<dbReference type="PIRSF" id="PIRSF036893">
    <property type="entry name" value="Lipocalin_ApoD"/>
    <property type="match status" value="1"/>
</dbReference>
<evidence type="ECO:0000256" key="9">
    <source>
        <dbReference type="ARBA" id="ARBA00023288"/>
    </source>
</evidence>
<comment type="subunit">
    <text evidence="3 12">Homodimer.</text>
</comment>
<keyword evidence="16" id="KW-1185">Reference proteome</keyword>
<evidence type="ECO:0000256" key="6">
    <source>
        <dbReference type="ARBA" id="ARBA00023136"/>
    </source>
</evidence>
<keyword evidence="4" id="KW-0732">Signal</keyword>
<protein>
    <recommendedName>
        <fullName evidence="11 12">Outer membrane lipoprotein Blc</fullName>
    </recommendedName>
</protein>
<keyword evidence="5 12" id="KW-0446">Lipid-binding</keyword>
<evidence type="ECO:0000256" key="11">
    <source>
        <dbReference type="ARBA" id="ARBA00071217"/>
    </source>
</evidence>
<dbReference type="FunFam" id="2.40.128.20:FF:000002">
    <property type="entry name" value="Outer membrane lipoprotein Blc"/>
    <property type="match status" value="1"/>
</dbReference>
<sequence>MPSIKPFIDRRGHWLVATTASALLLVGCTGIPSGTQPVTGFELERYLGKWYEIARLDHSFERGLDCVTADYSLRDDDGVRVINRGYNFEEQAWDEAEGRAYFVDDEDVGRLKVSFFGPFFGGYNILELDDDYQYALVAGPNRDYLWILARDPELDDATYQQLRDTAERLDFAVDELIDVEHGEACP</sequence>
<dbReference type="InterPro" id="IPR047202">
    <property type="entry name" value="Lipocalin_Blc-like_dom"/>
</dbReference>
<comment type="subcellular location">
    <subcellularLocation>
        <location evidence="1">Cell outer membrane</location>
        <topology evidence="1">Lipid-anchor</topology>
    </subcellularLocation>
</comment>
<dbReference type="GO" id="GO:0009279">
    <property type="term" value="C:cell outer membrane"/>
    <property type="evidence" value="ECO:0007669"/>
    <property type="project" value="UniProtKB-SubCell"/>
</dbReference>
<accession>A0A1G9IM59</accession>
<dbReference type="Gene3D" id="2.40.128.20">
    <property type="match status" value="1"/>
</dbReference>
<keyword evidence="9 12" id="KW-0449">Lipoprotein</keyword>
<dbReference type="InterPro" id="IPR002446">
    <property type="entry name" value="Lipocalin_bac"/>
</dbReference>
<comment type="function">
    <text evidence="10 12">Involved in the storage or transport of lipids necessary for membrane maintenance under stressful conditions. Displays a binding preference for lysophospholipids.</text>
</comment>
<evidence type="ECO:0000313" key="16">
    <source>
        <dbReference type="Proteomes" id="UP000199107"/>
    </source>
</evidence>
<feature type="lipid moiety-binding region" description="N-palmitoyl cysteine" evidence="13">
    <location>
        <position position="28"/>
    </location>
</feature>
<dbReference type="SUPFAM" id="SSF50814">
    <property type="entry name" value="Lipocalins"/>
    <property type="match status" value="1"/>
</dbReference>
<keyword evidence="6 12" id="KW-0472">Membrane</keyword>
<dbReference type="GO" id="GO:0008289">
    <property type="term" value="F:lipid binding"/>
    <property type="evidence" value="ECO:0007669"/>
    <property type="project" value="UniProtKB-UniRule"/>
</dbReference>
<organism evidence="15 16">
    <name type="scientific">Franzmannia pantelleriensis</name>
    <dbReference type="NCBI Taxonomy" id="48727"/>
    <lineage>
        <taxon>Bacteria</taxon>
        <taxon>Pseudomonadati</taxon>
        <taxon>Pseudomonadota</taxon>
        <taxon>Gammaproteobacteria</taxon>
        <taxon>Oceanospirillales</taxon>
        <taxon>Halomonadaceae</taxon>
        <taxon>Franzmannia</taxon>
    </lineage>
</organism>
<dbReference type="EMBL" id="FNGH01000003">
    <property type="protein sequence ID" value="SDL26379.1"/>
    <property type="molecule type" value="Genomic_DNA"/>
</dbReference>
<dbReference type="InterPro" id="IPR022272">
    <property type="entry name" value="Lipocalin_CS"/>
</dbReference>
<dbReference type="STRING" id="48727.SAMN05192555_103222"/>
<dbReference type="OrthoDB" id="9793905at2"/>
<dbReference type="PROSITE" id="PS51257">
    <property type="entry name" value="PROKAR_LIPOPROTEIN"/>
    <property type="match status" value="1"/>
</dbReference>
<dbReference type="PANTHER" id="PTHR10612">
    <property type="entry name" value="APOLIPOPROTEIN D"/>
    <property type="match status" value="1"/>
</dbReference>
<gene>
    <name evidence="15" type="ORF">SAMN05192555_103222</name>
</gene>
<evidence type="ECO:0000256" key="7">
    <source>
        <dbReference type="ARBA" id="ARBA00023139"/>
    </source>
</evidence>
<reference evidence="16" key="1">
    <citation type="submission" date="2016-10" db="EMBL/GenBank/DDBJ databases">
        <authorList>
            <person name="Varghese N."/>
            <person name="Submissions S."/>
        </authorList>
    </citation>
    <scope>NUCLEOTIDE SEQUENCE [LARGE SCALE GENOMIC DNA]</scope>
    <source>
        <strain evidence="16">AAP</strain>
    </source>
</reference>
<dbReference type="PANTHER" id="PTHR10612:SF34">
    <property type="entry name" value="APOLIPOPROTEIN D"/>
    <property type="match status" value="1"/>
</dbReference>
<evidence type="ECO:0000256" key="5">
    <source>
        <dbReference type="ARBA" id="ARBA00023121"/>
    </source>
</evidence>
<feature type="lipid moiety-binding region" description="S-diacylglycerol cysteine" evidence="13">
    <location>
        <position position="28"/>
    </location>
</feature>
<dbReference type="Proteomes" id="UP000199107">
    <property type="component" value="Unassembled WGS sequence"/>
</dbReference>
<evidence type="ECO:0000313" key="15">
    <source>
        <dbReference type="EMBL" id="SDL26379.1"/>
    </source>
</evidence>
<dbReference type="InterPro" id="IPR012674">
    <property type="entry name" value="Calycin"/>
</dbReference>
<name>A0A1G9IM59_9GAMM</name>
<evidence type="ECO:0000256" key="8">
    <source>
        <dbReference type="ARBA" id="ARBA00023237"/>
    </source>
</evidence>
<evidence type="ECO:0000256" key="12">
    <source>
        <dbReference type="PIRNR" id="PIRNR036893"/>
    </source>
</evidence>
<proteinExistence type="inferred from homology"/>